<evidence type="ECO:0000256" key="3">
    <source>
        <dbReference type="ARBA" id="ARBA00022723"/>
    </source>
</evidence>
<name>A0A839Q3I3_MYCIR</name>
<dbReference type="GO" id="GO:0020037">
    <property type="term" value="F:heme binding"/>
    <property type="evidence" value="ECO:0007669"/>
    <property type="project" value="InterPro"/>
</dbReference>
<evidence type="ECO:0000256" key="6">
    <source>
        <dbReference type="ARBA" id="ARBA00023033"/>
    </source>
</evidence>
<dbReference type="PANTHER" id="PTHR24291">
    <property type="entry name" value="CYTOCHROME P450 FAMILY 4"/>
    <property type="match status" value="1"/>
</dbReference>
<dbReference type="InterPro" id="IPR036396">
    <property type="entry name" value="Cyt_P450_sf"/>
</dbReference>
<organism evidence="7 8">
    <name type="scientific">Mycolicibacterium iranicum</name>
    <name type="common">Mycobacterium iranicum</name>
    <dbReference type="NCBI Taxonomy" id="912594"/>
    <lineage>
        <taxon>Bacteria</taxon>
        <taxon>Bacillati</taxon>
        <taxon>Actinomycetota</taxon>
        <taxon>Actinomycetes</taxon>
        <taxon>Mycobacteriales</taxon>
        <taxon>Mycobacteriaceae</taxon>
        <taxon>Mycolicibacterium</taxon>
    </lineage>
</organism>
<keyword evidence="2" id="KW-0349">Heme</keyword>
<accession>A0A839Q3I3</accession>
<proteinExistence type="inferred from homology"/>
<reference evidence="7 8" key="1">
    <citation type="submission" date="2020-08" db="EMBL/GenBank/DDBJ databases">
        <title>The Agave Microbiome: Exploring the role of microbial communities in plant adaptations to desert environments.</title>
        <authorList>
            <person name="Partida-Martinez L.P."/>
        </authorList>
    </citation>
    <scope>NUCLEOTIDE SEQUENCE [LARGE SCALE GENOMIC DNA]</scope>
    <source>
        <strain evidence="7 8">AT2.18</strain>
    </source>
</reference>
<dbReference type="InterPro" id="IPR001128">
    <property type="entry name" value="Cyt_P450"/>
</dbReference>
<dbReference type="GO" id="GO:0005506">
    <property type="term" value="F:iron ion binding"/>
    <property type="evidence" value="ECO:0007669"/>
    <property type="project" value="InterPro"/>
</dbReference>
<dbReference type="GO" id="GO:0004497">
    <property type="term" value="F:monooxygenase activity"/>
    <property type="evidence" value="ECO:0007669"/>
    <property type="project" value="UniProtKB-KW"/>
</dbReference>
<evidence type="ECO:0000313" key="8">
    <source>
        <dbReference type="Proteomes" id="UP000550501"/>
    </source>
</evidence>
<evidence type="ECO:0000256" key="2">
    <source>
        <dbReference type="ARBA" id="ARBA00022617"/>
    </source>
</evidence>
<evidence type="ECO:0000313" key="7">
    <source>
        <dbReference type="EMBL" id="MBB2988915.1"/>
    </source>
</evidence>
<dbReference type="PANTHER" id="PTHR24291:SF50">
    <property type="entry name" value="BIFUNCTIONAL ALBAFLAVENONE MONOOXYGENASE_TERPENE SYNTHASE"/>
    <property type="match status" value="1"/>
</dbReference>
<sequence length="452" mass="49145">MTAPAPRLTGTSALAALADFGLPSLAAGVIARRRRVVGLLDRMDADARGVRRLAELRQRFGCGPVVLDIPGRRVVVPLDPADVSDILENSPYPFDPASWEKRHALQQFQPNAVLISRGDIRQRRRLVNEGALDTGAELHGLAAAFQDIVNDEVARFLAEASRSGGFDSAQFITAWWRVARRLVLGARARDDESVTDDLWRLRTAANWSFLSPQHARRRARFFAQLYHYAEEPDPTSLLGALAAVHTSGGVDPIGQVPHWLFAFDAAGMAALRAAALLSSHPDALARAEIEDPDLVRVRPYLRACVLESVRLWPTTPAILRELAAETTWHEGTDREVSVSPPGTVLIPLPAFHRDPELLPFADEFTPAIWLDGRAKQHPQLVPFSAGPAVCPGRDLVLFVTSSLLAGVLSRVDLSLDKGGPLSPDQPMPATLNQFALSFGVSATRAPQRAASS</sequence>
<evidence type="ECO:0000256" key="5">
    <source>
        <dbReference type="ARBA" id="ARBA00023004"/>
    </source>
</evidence>
<gene>
    <name evidence="7" type="ORF">FHR72_000372</name>
</gene>
<keyword evidence="4" id="KW-0560">Oxidoreductase</keyword>
<dbReference type="AlphaFoldDB" id="A0A839Q3I3"/>
<keyword evidence="3" id="KW-0479">Metal-binding</keyword>
<dbReference type="SUPFAM" id="SSF48264">
    <property type="entry name" value="Cytochrome P450"/>
    <property type="match status" value="1"/>
</dbReference>
<dbReference type="GO" id="GO:0016705">
    <property type="term" value="F:oxidoreductase activity, acting on paired donors, with incorporation or reduction of molecular oxygen"/>
    <property type="evidence" value="ECO:0007669"/>
    <property type="project" value="InterPro"/>
</dbReference>
<dbReference type="RefSeq" id="WP_183466195.1">
    <property type="nucleotide sequence ID" value="NZ_JACHVU010000001.1"/>
</dbReference>
<dbReference type="Pfam" id="PF00067">
    <property type="entry name" value="p450"/>
    <property type="match status" value="1"/>
</dbReference>
<dbReference type="EMBL" id="JACHVU010000001">
    <property type="protein sequence ID" value="MBB2988915.1"/>
    <property type="molecule type" value="Genomic_DNA"/>
</dbReference>
<dbReference type="Gene3D" id="1.10.630.10">
    <property type="entry name" value="Cytochrome P450"/>
    <property type="match status" value="1"/>
</dbReference>
<comment type="similarity">
    <text evidence="1">Belongs to the cytochrome P450 family.</text>
</comment>
<dbReference type="Proteomes" id="UP000550501">
    <property type="component" value="Unassembled WGS sequence"/>
</dbReference>
<protein>
    <submittedName>
        <fullName evidence="7">Cytochrome P450</fullName>
    </submittedName>
</protein>
<keyword evidence="6" id="KW-0503">Monooxygenase</keyword>
<evidence type="ECO:0000256" key="1">
    <source>
        <dbReference type="ARBA" id="ARBA00010617"/>
    </source>
</evidence>
<comment type="caution">
    <text evidence="7">The sequence shown here is derived from an EMBL/GenBank/DDBJ whole genome shotgun (WGS) entry which is preliminary data.</text>
</comment>
<evidence type="ECO:0000256" key="4">
    <source>
        <dbReference type="ARBA" id="ARBA00023002"/>
    </source>
</evidence>
<keyword evidence="8" id="KW-1185">Reference proteome</keyword>
<dbReference type="InterPro" id="IPR050196">
    <property type="entry name" value="Cytochrome_P450_Monoox"/>
</dbReference>
<keyword evidence="5" id="KW-0408">Iron</keyword>